<feature type="transmembrane region" description="Helical" evidence="1">
    <location>
        <begin position="28"/>
        <end position="53"/>
    </location>
</feature>
<name>A0ABP6R722_9MICC</name>
<evidence type="ECO:0000313" key="2">
    <source>
        <dbReference type="EMBL" id="GAA3279696.1"/>
    </source>
</evidence>
<keyword evidence="1" id="KW-1133">Transmembrane helix</keyword>
<feature type="transmembrane region" description="Helical" evidence="1">
    <location>
        <begin position="65"/>
        <end position="87"/>
    </location>
</feature>
<feature type="transmembrane region" description="Helical" evidence="1">
    <location>
        <begin position="99"/>
        <end position="117"/>
    </location>
</feature>
<organism evidence="2 3">
    <name type="scientific">Nesterenkonia halobia</name>
    <dbReference type="NCBI Taxonomy" id="37922"/>
    <lineage>
        <taxon>Bacteria</taxon>
        <taxon>Bacillati</taxon>
        <taxon>Actinomycetota</taxon>
        <taxon>Actinomycetes</taxon>
        <taxon>Micrococcales</taxon>
        <taxon>Micrococcaceae</taxon>
        <taxon>Nesterenkonia</taxon>
    </lineage>
</organism>
<comment type="caution">
    <text evidence="2">The sequence shown here is derived from an EMBL/GenBank/DDBJ whole genome shotgun (WGS) entry which is preliminary data.</text>
</comment>
<gene>
    <name evidence="2" type="ORF">GCM10020260_03070</name>
</gene>
<proteinExistence type="predicted"/>
<sequence length="152" mass="15853">MASEDSIQPDVHAAGRPRPFTRARARPVTVWLLFLILFVQGVATAFTALGSFFGSESAVLDAVGAAVMLVVYLLAAVALVLLGFGLFQGAPAARTPAMVIELLLVIVAVSYLVQGVLVVGLLLMLPAAAALVLGYVGPTQGWLEAGRRSHRG</sequence>
<dbReference type="EMBL" id="BAAAYG010000002">
    <property type="protein sequence ID" value="GAA3279696.1"/>
    <property type="molecule type" value="Genomic_DNA"/>
</dbReference>
<accession>A0ABP6R722</accession>
<evidence type="ECO:0008006" key="4">
    <source>
        <dbReference type="Google" id="ProtNLM"/>
    </source>
</evidence>
<reference evidence="3" key="1">
    <citation type="journal article" date="2019" name="Int. J. Syst. Evol. Microbiol.">
        <title>The Global Catalogue of Microorganisms (GCM) 10K type strain sequencing project: providing services to taxonomists for standard genome sequencing and annotation.</title>
        <authorList>
            <consortium name="The Broad Institute Genomics Platform"/>
            <consortium name="The Broad Institute Genome Sequencing Center for Infectious Disease"/>
            <person name="Wu L."/>
            <person name="Ma J."/>
        </authorList>
    </citation>
    <scope>NUCLEOTIDE SEQUENCE [LARGE SCALE GENOMIC DNA]</scope>
    <source>
        <strain evidence="3">JCM 11483</strain>
    </source>
</reference>
<evidence type="ECO:0000313" key="3">
    <source>
        <dbReference type="Proteomes" id="UP001501736"/>
    </source>
</evidence>
<dbReference type="Proteomes" id="UP001501736">
    <property type="component" value="Unassembled WGS sequence"/>
</dbReference>
<keyword evidence="1" id="KW-0812">Transmembrane</keyword>
<keyword evidence="1" id="KW-0472">Membrane</keyword>
<dbReference type="RefSeq" id="WP_344717440.1">
    <property type="nucleotide sequence ID" value="NZ_BAAAYG010000002.1"/>
</dbReference>
<protein>
    <recommendedName>
        <fullName evidence="4">Integral membrane protein</fullName>
    </recommendedName>
</protein>
<evidence type="ECO:0000256" key="1">
    <source>
        <dbReference type="SAM" id="Phobius"/>
    </source>
</evidence>
<keyword evidence="3" id="KW-1185">Reference proteome</keyword>